<dbReference type="HOGENOM" id="CLU_3101483_0_0_10"/>
<proteinExistence type="predicted"/>
<name>W8VWR6_9FLAO</name>
<protein>
    <submittedName>
        <fullName evidence="1">Uncharacterized protein</fullName>
    </submittedName>
</protein>
<organism evidence="1 2">
    <name type="scientific">Nonlabens marinus S1-08</name>
    <dbReference type="NCBI Taxonomy" id="1454201"/>
    <lineage>
        <taxon>Bacteria</taxon>
        <taxon>Pseudomonadati</taxon>
        <taxon>Bacteroidota</taxon>
        <taxon>Flavobacteriia</taxon>
        <taxon>Flavobacteriales</taxon>
        <taxon>Flavobacteriaceae</taxon>
        <taxon>Nonlabens</taxon>
    </lineage>
</organism>
<dbReference type="Proteomes" id="UP000031760">
    <property type="component" value="Chromosome"/>
</dbReference>
<keyword evidence="2" id="KW-1185">Reference proteome</keyword>
<reference evidence="1 2" key="1">
    <citation type="journal article" date="2014" name="Proc. Natl. Acad. Sci. U.S.A.">
        <title>Functional characterization of flavobacteria rhodopsins reveals a unique class of light-driven chloride pump in bacteria.</title>
        <authorList>
            <person name="Yoshizawa S."/>
            <person name="Kumagai Y."/>
            <person name="Kim H."/>
            <person name="Ogura Y."/>
            <person name="Hayashi T."/>
            <person name="Iwasaki W."/>
            <person name="DeLong E.F."/>
            <person name="Kogure K."/>
        </authorList>
    </citation>
    <scope>NUCLEOTIDE SEQUENCE [LARGE SCALE GENOMIC DNA]</scope>
    <source>
        <strain evidence="1 2">S1-08</strain>
    </source>
</reference>
<accession>W8VWR6</accession>
<evidence type="ECO:0000313" key="1">
    <source>
        <dbReference type="EMBL" id="BAO54977.1"/>
    </source>
</evidence>
<gene>
    <name evidence="1" type="ORF">NMS_0968</name>
</gene>
<evidence type="ECO:0000313" key="2">
    <source>
        <dbReference type="Proteomes" id="UP000031760"/>
    </source>
</evidence>
<dbReference type="AlphaFoldDB" id="W8VWR6"/>
<dbReference type="STRING" id="1454201.NMS_0968"/>
<sequence>MVWSLRFRESELINTTRKTHRSLQNTKSHHCCGIYRANIRNMNSIVILLTS</sequence>
<dbReference type="KEGG" id="nmf:NMS_0968"/>
<dbReference type="EMBL" id="AP014548">
    <property type="protein sequence ID" value="BAO54977.1"/>
    <property type="molecule type" value="Genomic_DNA"/>
</dbReference>